<sequence length="397" mass="45643">MKTLFILWIFWTFSIESSEVSLDPDQKIFIEKLNNLRTKYIKLTSEMHELEWSPNLQNVLTNLELDRIPEESERNWRFTMISGYQNGIEELRNSTKKEVKTSQSKTIWYKPFFEHIMPYQKSVACAKKEKLLGNFKILCLFGPESVYREVKTGAPGSNCSDGYQNDNGMCRRAGKNTQTGTDVTTIYPTTQEQEIKVSNQVQFIQQLNEKRREFAQQWNISNMHELVELPESHINAENWTNFTMVSGDYGKELGKLEQKIHENKLVEHGLLDPMKVGIMCGGYEKDPQLYCILGPGNTTTNYTIGSPGSNCFTRFENNDGLCSLASTKTIIRTTPPGRIPENSIETRTLPKELADYVEVDGDDYDEDFPTGEPILDSGYLDFLQFWITVVFVLVFVF</sequence>
<dbReference type="Proteomes" id="UP000230233">
    <property type="component" value="Chromosome V"/>
</dbReference>
<proteinExistence type="predicted"/>
<name>A0A2G5TS55_9PELO</name>
<feature type="chain" id="PRO_5013774685" description="SCP domain-containing protein" evidence="1">
    <location>
        <begin position="19"/>
        <end position="397"/>
    </location>
</feature>
<accession>A0A2G5TS55</accession>
<protein>
    <recommendedName>
        <fullName evidence="4">SCP domain-containing protein</fullName>
    </recommendedName>
</protein>
<dbReference type="OrthoDB" id="5787317at2759"/>
<reference evidence="3" key="1">
    <citation type="submission" date="2017-10" db="EMBL/GenBank/DDBJ databases">
        <title>Rapid genome shrinkage in a self-fertile nematode reveals novel sperm competition proteins.</title>
        <authorList>
            <person name="Yin D."/>
            <person name="Schwarz E.M."/>
            <person name="Thomas C.G."/>
            <person name="Felde R.L."/>
            <person name="Korf I.F."/>
            <person name="Cutter A.D."/>
            <person name="Schartner C.M."/>
            <person name="Ralston E.J."/>
            <person name="Meyer B.J."/>
            <person name="Haag E.S."/>
        </authorList>
    </citation>
    <scope>NUCLEOTIDE SEQUENCE [LARGE SCALE GENOMIC DNA]</scope>
    <source>
        <strain evidence="3">JU1422</strain>
    </source>
</reference>
<comment type="caution">
    <text evidence="2">The sequence shown here is derived from an EMBL/GenBank/DDBJ whole genome shotgun (WGS) entry which is preliminary data.</text>
</comment>
<feature type="signal peptide" evidence="1">
    <location>
        <begin position="1"/>
        <end position="18"/>
    </location>
</feature>
<dbReference type="AlphaFoldDB" id="A0A2G5TS55"/>
<gene>
    <name evidence="2" type="primary">Cnig_chr_V.g21488</name>
    <name evidence="2" type="ORF">B9Z55_021488</name>
</gene>
<keyword evidence="3" id="KW-1185">Reference proteome</keyword>
<keyword evidence="1" id="KW-0732">Signal</keyword>
<evidence type="ECO:0000256" key="1">
    <source>
        <dbReference type="SAM" id="SignalP"/>
    </source>
</evidence>
<organism evidence="2 3">
    <name type="scientific">Caenorhabditis nigoni</name>
    <dbReference type="NCBI Taxonomy" id="1611254"/>
    <lineage>
        <taxon>Eukaryota</taxon>
        <taxon>Metazoa</taxon>
        <taxon>Ecdysozoa</taxon>
        <taxon>Nematoda</taxon>
        <taxon>Chromadorea</taxon>
        <taxon>Rhabditida</taxon>
        <taxon>Rhabditina</taxon>
        <taxon>Rhabditomorpha</taxon>
        <taxon>Rhabditoidea</taxon>
        <taxon>Rhabditidae</taxon>
        <taxon>Peloderinae</taxon>
        <taxon>Caenorhabditis</taxon>
    </lineage>
</organism>
<dbReference type="EMBL" id="PDUG01000005">
    <property type="protein sequence ID" value="PIC30145.1"/>
    <property type="molecule type" value="Genomic_DNA"/>
</dbReference>
<evidence type="ECO:0008006" key="4">
    <source>
        <dbReference type="Google" id="ProtNLM"/>
    </source>
</evidence>
<evidence type="ECO:0000313" key="2">
    <source>
        <dbReference type="EMBL" id="PIC30145.1"/>
    </source>
</evidence>
<evidence type="ECO:0000313" key="3">
    <source>
        <dbReference type="Proteomes" id="UP000230233"/>
    </source>
</evidence>